<dbReference type="RefSeq" id="WP_020896864.1">
    <property type="nucleotide sequence ID" value="NZ_ATMR01000145.1"/>
</dbReference>
<dbReference type="Proteomes" id="UP000014962">
    <property type="component" value="Unassembled WGS sequence"/>
</dbReference>
<dbReference type="AlphaFoldDB" id="S7VQW1"/>
<evidence type="ECO:0008006" key="4">
    <source>
        <dbReference type="Google" id="ProtNLM"/>
    </source>
</evidence>
<organism evidence="2 3">
    <name type="scientific">Winogradskyella psychrotolerans RS-3</name>
    <dbReference type="NCBI Taxonomy" id="641526"/>
    <lineage>
        <taxon>Bacteria</taxon>
        <taxon>Pseudomonadati</taxon>
        <taxon>Bacteroidota</taxon>
        <taxon>Flavobacteriia</taxon>
        <taxon>Flavobacteriales</taxon>
        <taxon>Flavobacteriaceae</taxon>
        <taxon>Winogradskyella</taxon>
    </lineage>
</organism>
<dbReference type="eggNOG" id="ENOG5031RU3">
    <property type="taxonomic scope" value="Bacteria"/>
</dbReference>
<reference evidence="2 3" key="1">
    <citation type="journal article" date="2013" name="Genome Announc.">
        <title>Draft Genome Sequence of Winogradskyella psychrotolerans RS-3T, Isolated from the Marine Transect of Kongsfjorden, Ny-Alesund, Svalbard, Arctic Ocean.</title>
        <authorList>
            <person name="Kumar Pinnaka A."/>
            <person name="Ara S."/>
            <person name="Singh A."/>
            <person name="Shivaji S."/>
        </authorList>
    </citation>
    <scope>NUCLEOTIDE SEQUENCE [LARGE SCALE GENOMIC DNA]</scope>
    <source>
        <strain evidence="2 3">RS-3</strain>
    </source>
</reference>
<comment type="caution">
    <text evidence="2">The sequence shown here is derived from an EMBL/GenBank/DDBJ whole genome shotgun (WGS) entry which is preliminary data.</text>
</comment>
<dbReference type="EMBL" id="ATMR01000145">
    <property type="protein sequence ID" value="EPR71717.1"/>
    <property type="molecule type" value="Genomic_DNA"/>
</dbReference>
<feature type="signal peptide" evidence="1">
    <location>
        <begin position="1"/>
        <end position="21"/>
    </location>
</feature>
<keyword evidence="3" id="KW-1185">Reference proteome</keyword>
<dbReference type="OrthoDB" id="1426257at2"/>
<evidence type="ECO:0000256" key="1">
    <source>
        <dbReference type="SAM" id="SignalP"/>
    </source>
</evidence>
<dbReference type="STRING" id="641526.ADIWIN_3164"/>
<accession>S7VQW1</accession>
<gene>
    <name evidence="2" type="ORF">ADIWIN_3164</name>
</gene>
<name>S7VQW1_9FLAO</name>
<dbReference type="PROSITE" id="PS51257">
    <property type="entry name" value="PROKAR_LIPOPROTEIN"/>
    <property type="match status" value="1"/>
</dbReference>
<protein>
    <recommendedName>
        <fullName evidence="4">Lipocalin-like domain-containing protein</fullName>
    </recommendedName>
</protein>
<sequence length="161" mass="18608">MNKLKLPIALTFLLILFVACSTDDEDNSLEIYTTEDLSLLHNNSSKTWELEAYYQNYDNWVSDQNECFVDDSYIFKSDNEVEVISGNENCYYGDSEIAEASYTFYEEQGEVWLTMIRGKITDNIVSSTSFSLKLIELQEDRMVFSSGHKGDYKMALIFVKN</sequence>
<proteinExistence type="predicted"/>
<keyword evidence="1" id="KW-0732">Signal</keyword>
<evidence type="ECO:0000313" key="2">
    <source>
        <dbReference type="EMBL" id="EPR71717.1"/>
    </source>
</evidence>
<evidence type="ECO:0000313" key="3">
    <source>
        <dbReference type="Proteomes" id="UP000014962"/>
    </source>
</evidence>
<feature type="chain" id="PRO_5004558491" description="Lipocalin-like domain-containing protein" evidence="1">
    <location>
        <begin position="22"/>
        <end position="161"/>
    </location>
</feature>